<evidence type="ECO:0000256" key="6">
    <source>
        <dbReference type="ARBA" id="ARBA00022837"/>
    </source>
</evidence>
<protein>
    <submittedName>
        <fullName evidence="8">Choline-sulfatase</fullName>
    </submittedName>
</protein>
<feature type="domain" description="Sulfatase N-terminal" evidence="7">
    <location>
        <begin position="54"/>
        <end position="404"/>
    </location>
</feature>
<gene>
    <name evidence="8" type="primary">betC_68</name>
    <name evidence="8" type="ORF">SCARR_04795</name>
</gene>
<dbReference type="Pfam" id="PF00884">
    <property type="entry name" value="Sulfatase"/>
    <property type="match status" value="1"/>
</dbReference>
<dbReference type="AlphaFoldDB" id="A0A6C2UQX1"/>
<dbReference type="EMBL" id="CAAHFH010000002">
    <property type="protein sequence ID" value="VGO22700.1"/>
    <property type="molecule type" value="Genomic_DNA"/>
</dbReference>
<dbReference type="Proteomes" id="UP000346198">
    <property type="component" value="Unassembled WGS sequence"/>
</dbReference>
<keyword evidence="6" id="KW-0106">Calcium</keyword>
<dbReference type="InterPro" id="IPR017850">
    <property type="entry name" value="Alkaline_phosphatase_core_sf"/>
</dbReference>
<name>A0A6C2UQX1_9BACT</name>
<evidence type="ECO:0000256" key="5">
    <source>
        <dbReference type="ARBA" id="ARBA00022801"/>
    </source>
</evidence>
<dbReference type="RefSeq" id="WP_168433558.1">
    <property type="nucleotide sequence ID" value="NZ_CAAHFH010000002.1"/>
</dbReference>
<reference evidence="8 9" key="1">
    <citation type="submission" date="2019-04" db="EMBL/GenBank/DDBJ databases">
        <authorList>
            <person name="Van Vliet M D."/>
        </authorList>
    </citation>
    <scope>NUCLEOTIDE SEQUENCE [LARGE SCALE GENOMIC DNA]</scope>
    <source>
        <strain evidence="8 9">F21</strain>
    </source>
</reference>
<keyword evidence="9" id="KW-1185">Reference proteome</keyword>
<proteinExistence type="inferred from homology"/>
<dbReference type="CDD" id="cd16030">
    <property type="entry name" value="iduronate-2-sulfatase"/>
    <property type="match status" value="1"/>
</dbReference>
<evidence type="ECO:0000259" key="7">
    <source>
        <dbReference type="Pfam" id="PF00884"/>
    </source>
</evidence>
<sequence>MKNKTRTQLKKMKAAFKDAEFCSSRKALIFGAFVLGICAVVPVQSLGASAALKQDVLFIAIDDMNDWTTLFDKENPIQTPNLQRLAQRGCFFNKAYCTVPACNPSRTSILTGLQPDTTGVYENSIDWKSLLPDAVTLPQHFQQNGYAAIGGGKIFHHGKTGGDRVENPSFDSFFTLKLHANKPQKNYNGYIRKKDDKHLASPSWDWGEHDVVKQTDEYTVEYINNIMASHPRDEPLFLAAGIFRPHLPFWAPSSTFDRYPLETLQIPPRPEGDLDDVPARGIEMAKTERFIWENTIVQPPDSPRSLKKMIQSYQAAADYSDEMVGRLLDQLEATGRADNTIIVLWSDHGYHLGDKTACVKFTLWEKSDHVPFIIVAPGITTPGSVCERPVSLIDIYPTLAELAGLPEKPELDGQSLVPLLKNTKLEWARPALTTQIKGNHAIRTQTHRYIRYEDGTEELYTDADYWNHTNLVNNPEEKAVLTKHRKLMDQMLVEFE</sequence>
<evidence type="ECO:0000313" key="9">
    <source>
        <dbReference type="Proteomes" id="UP000346198"/>
    </source>
</evidence>
<dbReference type="InterPro" id="IPR035874">
    <property type="entry name" value="IDS"/>
</dbReference>
<comment type="cofactor">
    <cofactor evidence="1">
        <name>Ca(2+)</name>
        <dbReference type="ChEBI" id="CHEBI:29108"/>
    </cofactor>
</comment>
<dbReference type="PANTHER" id="PTHR45953:SF1">
    <property type="entry name" value="IDURONATE 2-SULFATASE"/>
    <property type="match status" value="1"/>
</dbReference>
<dbReference type="Gene3D" id="3.40.720.10">
    <property type="entry name" value="Alkaline Phosphatase, subunit A"/>
    <property type="match status" value="1"/>
</dbReference>
<comment type="similarity">
    <text evidence="2">Belongs to the sulfatase family.</text>
</comment>
<evidence type="ECO:0000256" key="2">
    <source>
        <dbReference type="ARBA" id="ARBA00008779"/>
    </source>
</evidence>
<accession>A0A6C2UQX1</accession>
<dbReference type="PANTHER" id="PTHR45953">
    <property type="entry name" value="IDURONATE 2-SULFATASE"/>
    <property type="match status" value="1"/>
</dbReference>
<dbReference type="SUPFAM" id="SSF53649">
    <property type="entry name" value="Alkaline phosphatase-like"/>
    <property type="match status" value="1"/>
</dbReference>
<organism evidence="8 9">
    <name type="scientific">Pontiella sulfatireligans</name>
    <dbReference type="NCBI Taxonomy" id="2750658"/>
    <lineage>
        <taxon>Bacteria</taxon>
        <taxon>Pseudomonadati</taxon>
        <taxon>Kiritimatiellota</taxon>
        <taxon>Kiritimatiellia</taxon>
        <taxon>Kiritimatiellales</taxon>
        <taxon>Pontiellaceae</taxon>
        <taxon>Pontiella</taxon>
    </lineage>
</organism>
<dbReference type="GO" id="GO:0004423">
    <property type="term" value="F:iduronate-2-sulfatase activity"/>
    <property type="evidence" value="ECO:0007669"/>
    <property type="project" value="InterPro"/>
</dbReference>
<keyword evidence="4" id="KW-0732">Signal</keyword>
<evidence type="ECO:0000256" key="1">
    <source>
        <dbReference type="ARBA" id="ARBA00001913"/>
    </source>
</evidence>
<dbReference type="GO" id="GO:0005737">
    <property type="term" value="C:cytoplasm"/>
    <property type="evidence" value="ECO:0007669"/>
    <property type="project" value="TreeGrafter"/>
</dbReference>
<keyword evidence="5" id="KW-0378">Hydrolase</keyword>
<evidence type="ECO:0000256" key="3">
    <source>
        <dbReference type="ARBA" id="ARBA00022723"/>
    </source>
</evidence>
<evidence type="ECO:0000256" key="4">
    <source>
        <dbReference type="ARBA" id="ARBA00022729"/>
    </source>
</evidence>
<dbReference type="GO" id="GO:0046872">
    <property type="term" value="F:metal ion binding"/>
    <property type="evidence" value="ECO:0007669"/>
    <property type="project" value="UniProtKB-KW"/>
</dbReference>
<keyword evidence="3" id="KW-0479">Metal-binding</keyword>
<evidence type="ECO:0000313" key="8">
    <source>
        <dbReference type="EMBL" id="VGO22700.1"/>
    </source>
</evidence>
<dbReference type="InterPro" id="IPR000917">
    <property type="entry name" value="Sulfatase_N"/>
</dbReference>